<evidence type="ECO:0000256" key="5">
    <source>
        <dbReference type="ARBA" id="ARBA00022771"/>
    </source>
</evidence>
<keyword evidence="9" id="KW-0175">Coiled coil</keyword>
<gene>
    <name evidence="14" type="primary">LOC113404498</name>
</gene>
<dbReference type="PANTHER" id="PTHR15067">
    <property type="entry name" value="E3 UBIQUITIN-PROTEIN LIGASE RNF8"/>
    <property type="match status" value="1"/>
</dbReference>
<dbReference type="GO" id="GO:0005829">
    <property type="term" value="C:cytosol"/>
    <property type="evidence" value="ECO:0007669"/>
    <property type="project" value="TreeGrafter"/>
</dbReference>
<evidence type="ECO:0000259" key="11">
    <source>
        <dbReference type="PROSITE" id="PS50006"/>
    </source>
</evidence>
<dbReference type="SUPFAM" id="SSF49879">
    <property type="entry name" value="SMAD/FHA domain"/>
    <property type="match status" value="1"/>
</dbReference>
<dbReference type="InterPro" id="IPR013083">
    <property type="entry name" value="Znf_RING/FYVE/PHD"/>
</dbReference>
<evidence type="ECO:0000313" key="14">
    <source>
        <dbReference type="RefSeq" id="XP_026501206.2"/>
    </source>
</evidence>
<dbReference type="OMA" id="AENQECQ"/>
<keyword evidence="3" id="KW-0808">Transferase</keyword>
<feature type="compositionally biased region" description="Basic residues" evidence="10">
    <location>
        <begin position="583"/>
        <end position="594"/>
    </location>
</feature>
<dbReference type="GO" id="GO:0061630">
    <property type="term" value="F:ubiquitin protein ligase activity"/>
    <property type="evidence" value="ECO:0007669"/>
    <property type="project" value="TreeGrafter"/>
</dbReference>
<dbReference type="Gene3D" id="3.30.40.10">
    <property type="entry name" value="Zinc/RING finger domain, C3HC4 (zinc finger)"/>
    <property type="match status" value="1"/>
</dbReference>
<dbReference type="CDD" id="cd00060">
    <property type="entry name" value="FHA"/>
    <property type="match status" value="1"/>
</dbReference>
<evidence type="ECO:0000256" key="7">
    <source>
        <dbReference type="ARBA" id="ARBA00022833"/>
    </source>
</evidence>
<dbReference type="SUPFAM" id="SSF57850">
    <property type="entry name" value="RING/U-box"/>
    <property type="match status" value="1"/>
</dbReference>
<keyword evidence="4" id="KW-0479">Metal-binding</keyword>
<evidence type="ECO:0000256" key="3">
    <source>
        <dbReference type="ARBA" id="ARBA00022679"/>
    </source>
</evidence>
<dbReference type="RefSeq" id="XP_026501206.2">
    <property type="nucleotide sequence ID" value="XM_026645421.2"/>
</dbReference>
<dbReference type="GO" id="GO:0005634">
    <property type="term" value="C:nucleus"/>
    <property type="evidence" value="ECO:0007669"/>
    <property type="project" value="TreeGrafter"/>
</dbReference>
<feature type="compositionally biased region" description="Polar residues" evidence="10">
    <location>
        <begin position="654"/>
        <end position="669"/>
    </location>
</feature>
<keyword evidence="6" id="KW-0833">Ubl conjugation pathway</keyword>
<dbReference type="OrthoDB" id="5330228at2759"/>
<feature type="region of interest" description="Disordered" evidence="10">
    <location>
        <begin position="650"/>
        <end position="669"/>
    </location>
</feature>
<evidence type="ECO:0000259" key="12">
    <source>
        <dbReference type="PROSITE" id="PS50089"/>
    </source>
</evidence>
<evidence type="ECO:0000256" key="4">
    <source>
        <dbReference type="ARBA" id="ARBA00022723"/>
    </source>
</evidence>
<evidence type="ECO:0000256" key="2">
    <source>
        <dbReference type="ARBA" id="ARBA00017908"/>
    </source>
</evidence>
<evidence type="ECO:0000256" key="8">
    <source>
        <dbReference type="PROSITE-ProRule" id="PRU00175"/>
    </source>
</evidence>
<dbReference type="SMART" id="SM00184">
    <property type="entry name" value="RING"/>
    <property type="match status" value="1"/>
</dbReference>
<dbReference type="Pfam" id="PF00498">
    <property type="entry name" value="FHA"/>
    <property type="match status" value="1"/>
</dbReference>
<dbReference type="SMART" id="SM00240">
    <property type="entry name" value="FHA"/>
    <property type="match status" value="1"/>
</dbReference>
<dbReference type="CDD" id="cd16535">
    <property type="entry name" value="RING-HC_RNF8"/>
    <property type="match status" value="1"/>
</dbReference>
<dbReference type="GeneID" id="113404498"/>
<feature type="coiled-coil region" evidence="9">
    <location>
        <begin position="190"/>
        <end position="462"/>
    </location>
</feature>
<proteinExistence type="inferred from homology"/>
<dbReference type="AlphaFoldDB" id="A0A8B8IYJ1"/>
<sequence length="669" mass="77765">MQDNYPTLVSCKPLKAEFHNVQEIPVTSENFTIGRGLNNNVVIPFVAISRNHCKLKKNNVDWIIEDHSSFGIIINGNKIGKGNQKIIKHNDILTFEATQEFIYKFVCNDNELMPSSKKRIKLDPNATSTSLINDMKNKFEESQNYAIRHIEDKIHNTKQIKSTNILLKEQLQLDMKRKINHLETNFACQIENLKGKKDEVEKQKALLIEERDAQLAALKKDMEGKISELMEQIKKHNEIETELIKENNLLKEKMIKEREDFLLELNRESSLKQDMLDKLEAKMVEQEEVRLKERQEFEELLKNKTELLKLEKEKELHKLSEQKKKRECELMEELNNIKKNLEEQVERTEKQRCDAQKQLNNQMEEMKKAKNEDKFKMEKLMHEREEIQKRLNEAQQNSEKFIEELKARVTEREVELAALAAERIQKQAEQSSEVISSLQEQLEKVRSQLQNVESENKKLLKNSEPVAKEESSNSTLAEFGEIMESELQCSICAELFVAAITLNCSHTFCKYCITTWKKKKMDCPICRSPITSECRSLVLDSFIEKMVQNLTEEMKKKRRDMLKSREDEETLLNSTKTKAPNYHSRRRRRGRGRPRISNTSISSITGVMATSTNPTNQIPTVDLTALRIGSTAPIFRRRIVSNEVIVLGDENPAAPSTRTRSTSQRDLSL</sequence>
<accession>A0A8B8IYJ1</accession>
<dbReference type="GO" id="GO:0006302">
    <property type="term" value="P:double-strand break repair"/>
    <property type="evidence" value="ECO:0007669"/>
    <property type="project" value="TreeGrafter"/>
</dbReference>
<dbReference type="InterPro" id="IPR017907">
    <property type="entry name" value="Znf_RING_CS"/>
</dbReference>
<reference evidence="14" key="1">
    <citation type="submission" date="2025-08" db="UniProtKB">
        <authorList>
            <consortium name="RefSeq"/>
        </authorList>
    </citation>
    <scope>IDENTIFICATION</scope>
    <source>
        <tissue evidence="14">Whole body</tissue>
    </source>
</reference>
<dbReference type="Gene3D" id="2.60.200.20">
    <property type="match status" value="1"/>
</dbReference>
<organism evidence="13 14">
    <name type="scientific">Vanessa tameamea</name>
    <name type="common">Kamehameha butterfly</name>
    <dbReference type="NCBI Taxonomy" id="334116"/>
    <lineage>
        <taxon>Eukaryota</taxon>
        <taxon>Metazoa</taxon>
        <taxon>Ecdysozoa</taxon>
        <taxon>Arthropoda</taxon>
        <taxon>Hexapoda</taxon>
        <taxon>Insecta</taxon>
        <taxon>Pterygota</taxon>
        <taxon>Neoptera</taxon>
        <taxon>Endopterygota</taxon>
        <taxon>Lepidoptera</taxon>
        <taxon>Glossata</taxon>
        <taxon>Ditrysia</taxon>
        <taxon>Papilionoidea</taxon>
        <taxon>Nymphalidae</taxon>
        <taxon>Nymphalinae</taxon>
        <taxon>Vanessa</taxon>
    </lineage>
</organism>
<feature type="region of interest" description="Disordered" evidence="10">
    <location>
        <begin position="556"/>
        <end position="600"/>
    </location>
</feature>
<dbReference type="GO" id="GO:0035861">
    <property type="term" value="C:site of double-strand break"/>
    <property type="evidence" value="ECO:0007669"/>
    <property type="project" value="TreeGrafter"/>
</dbReference>
<dbReference type="InterPro" id="IPR001841">
    <property type="entry name" value="Znf_RING"/>
</dbReference>
<dbReference type="PROSITE" id="PS50006">
    <property type="entry name" value="FHA_DOMAIN"/>
    <property type="match status" value="1"/>
</dbReference>
<feature type="domain" description="FHA" evidence="11">
    <location>
        <begin position="31"/>
        <end position="79"/>
    </location>
</feature>
<dbReference type="PANTHER" id="PTHR15067:SF4">
    <property type="entry name" value="E3 UBIQUITIN-PROTEIN LIGASE RNF8"/>
    <property type="match status" value="1"/>
</dbReference>
<evidence type="ECO:0000256" key="9">
    <source>
        <dbReference type="SAM" id="Coils"/>
    </source>
</evidence>
<keyword evidence="5 8" id="KW-0863">Zinc-finger</keyword>
<evidence type="ECO:0000256" key="1">
    <source>
        <dbReference type="ARBA" id="ARBA00005797"/>
    </source>
</evidence>
<comment type="similarity">
    <text evidence="1">Belongs to the CHFR family.</text>
</comment>
<name>A0A8B8IYJ1_VANTA</name>
<dbReference type="PROSITE" id="PS50089">
    <property type="entry name" value="ZF_RING_2"/>
    <property type="match status" value="1"/>
</dbReference>
<evidence type="ECO:0000256" key="6">
    <source>
        <dbReference type="ARBA" id="ARBA00022786"/>
    </source>
</evidence>
<dbReference type="Pfam" id="PF13920">
    <property type="entry name" value="zf-C3HC4_3"/>
    <property type="match status" value="1"/>
</dbReference>
<keyword evidence="13" id="KW-1185">Reference proteome</keyword>
<dbReference type="GO" id="GO:0042393">
    <property type="term" value="F:histone binding"/>
    <property type="evidence" value="ECO:0007669"/>
    <property type="project" value="TreeGrafter"/>
</dbReference>
<dbReference type="GO" id="GO:0006511">
    <property type="term" value="P:ubiquitin-dependent protein catabolic process"/>
    <property type="evidence" value="ECO:0007669"/>
    <property type="project" value="TreeGrafter"/>
</dbReference>
<dbReference type="GO" id="GO:0070936">
    <property type="term" value="P:protein K48-linked ubiquitination"/>
    <property type="evidence" value="ECO:0007669"/>
    <property type="project" value="TreeGrafter"/>
</dbReference>
<feature type="domain" description="RING-type" evidence="12">
    <location>
        <begin position="489"/>
        <end position="527"/>
    </location>
</feature>
<dbReference type="InterPro" id="IPR008984">
    <property type="entry name" value="SMAD_FHA_dom_sf"/>
</dbReference>
<dbReference type="GO" id="GO:0008270">
    <property type="term" value="F:zinc ion binding"/>
    <property type="evidence" value="ECO:0007669"/>
    <property type="project" value="UniProtKB-KW"/>
</dbReference>
<evidence type="ECO:0000313" key="13">
    <source>
        <dbReference type="Proteomes" id="UP001652626"/>
    </source>
</evidence>
<evidence type="ECO:0000256" key="10">
    <source>
        <dbReference type="SAM" id="MobiDB-lite"/>
    </source>
</evidence>
<dbReference type="GO" id="GO:0000151">
    <property type="term" value="C:ubiquitin ligase complex"/>
    <property type="evidence" value="ECO:0007669"/>
    <property type="project" value="TreeGrafter"/>
</dbReference>
<keyword evidence="7" id="KW-0862">Zinc</keyword>
<dbReference type="PROSITE" id="PS00518">
    <property type="entry name" value="ZF_RING_1"/>
    <property type="match status" value="1"/>
</dbReference>
<dbReference type="Proteomes" id="UP001652626">
    <property type="component" value="Chromosome 10"/>
</dbReference>
<protein>
    <recommendedName>
        <fullName evidence="2">E3 ubiquitin-protein ligase CHFR</fullName>
    </recommendedName>
</protein>
<dbReference type="InterPro" id="IPR000253">
    <property type="entry name" value="FHA_dom"/>
</dbReference>